<evidence type="ECO:0000256" key="1">
    <source>
        <dbReference type="SAM" id="Phobius"/>
    </source>
</evidence>
<proteinExistence type="predicted"/>
<evidence type="ECO:0000313" key="3">
    <source>
        <dbReference type="Proteomes" id="UP000317421"/>
    </source>
</evidence>
<accession>A0A5C6AKI9</accession>
<dbReference type="Proteomes" id="UP000317421">
    <property type="component" value="Unassembled WGS sequence"/>
</dbReference>
<reference evidence="2 3" key="1">
    <citation type="submission" date="2019-02" db="EMBL/GenBank/DDBJ databases">
        <title>Deep-cultivation of Planctomycetes and their phenomic and genomic characterization uncovers novel biology.</title>
        <authorList>
            <person name="Wiegand S."/>
            <person name="Jogler M."/>
            <person name="Boedeker C."/>
            <person name="Pinto D."/>
            <person name="Vollmers J."/>
            <person name="Rivas-Marin E."/>
            <person name="Kohn T."/>
            <person name="Peeters S.H."/>
            <person name="Heuer A."/>
            <person name="Rast P."/>
            <person name="Oberbeckmann S."/>
            <person name="Bunk B."/>
            <person name="Jeske O."/>
            <person name="Meyerdierks A."/>
            <person name="Storesund J.E."/>
            <person name="Kallscheuer N."/>
            <person name="Luecker S."/>
            <person name="Lage O.M."/>
            <person name="Pohl T."/>
            <person name="Merkel B.J."/>
            <person name="Hornburger P."/>
            <person name="Mueller R.-W."/>
            <person name="Bruemmer F."/>
            <person name="Labrenz M."/>
            <person name="Spormann A.M."/>
            <person name="Op Den Camp H."/>
            <person name="Overmann J."/>
            <person name="Amann R."/>
            <person name="Jetten M.S.M."/>
            <person name="Mascher T."/>
            <person name="Medema M.H."/>
            <person name="Devos D.P."/>
            <person name="Kaster A.-K."/>
            <person name="Ovreas L."/>
            <person name="Rohde M."/>
            <person name="Galperin M.Y."/>
            <person name="Jogler C."/>
        </authorList>
    </citation>
    <scope>NUCLEOTIDE SEQUENCE [LARGE SCALE GENOMIC DNA]</scope>
    <source>
        <strain evidence="2 3">Pla108</strain>
    </source>
</reference>
<dbReference type="EMBL" id="SJPR01000001">
    <property type="protein sequence ID" value="TWT99920.1"/>
    <property type="molecule type" value="Genomic_DNA"/>
</dbReference>
<name>A0A5C6AKI9_9BACT</name>
<feature type="transmembrane region" description="Helical" evidence="1">
    <location>
        <begin position="27"/>
        <end position="48"/>
    </location>
</feature>
<dbReference type="AlphaFoldDB" id="A0A5C6AKI9"/>
<keyword evidence="1" id="KW-1133">Transmembrane helix</keyword>
<protein>
    <submittedName>
        <fullName evidence="2">Uncharacterized protein</fullName>
    </submittedName>
</protein>
<keyword evidence="1" id="KW-0812">Transmembrane</keyword>
<dbReference type="RefSeq" id="WP_197526229.1">
    <property type="nucleotide sequence ID" value="NZ_SJPR01000001.1"/>
</dbReference>
<keyword evidence="3" id="KW-1185">Reference proteome</keyword>
<gene>
    <name evidence="2" type="ORF">Pla108_08630</name>
</gene>
<keyword evidence="1" id="KW-0472">Membrane</keyword>
<organism evidence="2 3">
    <name type="scientific">Botrimarina colliarenosi</name>
    <dbReference type="NCBI Taxonomy" id="2528001"/>
    <lineage>
        <taxon>Bacteria</taxon>
        <taxon>Pseudomonadati</taxon>
        <taxon>Planctomycetota</taxon>
        <taxon>Planctomycetia</taxon>
        <taxon>Pirellulales</taxon>
        <taxon>Lacipirellulaceae</taxon>
        <taxon>Botrimarina</taxon>
    </lineage>
</organism>
<evidence type="ECO:0000313" key="2">
    <source>
        <dbReference type="EMBL" id="TWT99920.1"/>
    </source>
</evidence>
<sequence length="55" mass="5862">MSQLDSTSTSPVGPARGVLVKKPPTSIYTVLMILATLSMSLGCLFLALERAKYGF</sequence>
<comment type="caution">
    <text evidence="2">The sequence shown here is derived from an EMBL/GenBank/DDBJ whole genome shotgun (WGS) entry which is preliminary data.</text>
</comment>